<protein>
    <recommendedName>
        <fullName evidence="4">Transmembrane protein</fullName>
    </recommendedName>
</protein>
<dbReference type="EMBL" id="CP036268">
    <property type="protein sequence ID" value="QDT39938.1"/>
    <property type="molecule type" value="Genomic_DNA"/>
</dbReference>
<feature type="transmembrane region" description="Helical" evidence="1">
    <location>
        <begin position="63"/>
        <end position="87"/>
    </location>
</feature>
<keyword evidence="3" id="KW-1185">Reference proteome</keyword>
<keyword evidence="1" id="KW-0812">Transmembrane</keyword>
<dbReference type="AlphaFoldDB" id="A0A517R7S5"/>
<evidence type="ECO:0000313" key="2">
    <source>
        <dbReference type="EMBL" id="QDT39938.1"/>
    </source>
</evidence>
<dbReference type="RefSeq" id="WP_145366044.1">
    <property type="nucleotide sequence ID" value="NZ_CP036268.1"/>
</dbReference>
<evidence type="ECO:0008006" key="4">
    <source>
        <dbReference type="Google" id="ProtNLM"/>
    </source>
</evidence>
<dbReference type="KEGG" id="svp:Pan189_43500"/>
<name>A0A517R7S5_9PLAN</name>
<keyword evidence="1" id="KW-0472">Membrane</keyword>
<dbReference type="Proteomes" id="UP000317318">
    <property type="component" value="Chromosome"/>
</dbReference>
<organism evidence="2 3">
    <name type="scientific">Stratiformator vulcanicus</name>
    <dbReference type="NCBI Taxonomy" id="2527980"/>
    <lineage>
        <taxon>Bacteria</taxon>
        <taxon>Pseudomonadati</taxon>
        <taxon>Planctomycetota</taxon>
        <taxon>Planctomycetia</taxon>
        <taxon>Planctomycetales</taxon>
        <taxon>Planctomycetaceae</taxon>
        <taxon>Stratiformator</taxon>
    </lineage>
</organism>
<accession>A0A517R7S5</accession>
<reference evidence="2 3" key="1">
    <citation type="submission" date="2019-02" db="EMBL/GenBank/DDBJ databases">
        <title>Deep-cultivation of Planctomycetes and their phenomic and genomic characterization uncovers novel biology.</title>
        <authorList>
            <person name="Wiegand S."/>
            <person name="Jogler M."/>
            <person name="Boedeker C."/>
            <person name="Pinto D."/>
            <person name="Vollmers J."/>
            <person name="Rivas-Marin E."/>
            <person name="Kohn T."/>
            <person name="Peeters S.H."/>
            <person name="Heuer A."/>
            <person name="Rast P."/>
            <person name="Oberbeckmann S."/>
            <person name="Bunk B."/>
            <person name="Jeske O."/>
            <person name="Meyerdierks A."/>
            <person name="Storesund J.E."/>
            <person name="Kallscheuer N."/>
            <person name="Luecker S."/>
            <person name="Lage O.M."/>
            <person name="Pohl T."/>
            <person name="Merkel B.J."/>
            <person name="Hornburger P."/>
            <person name="Mueller R.-W."/>
            <person name="Bruemmer F."/>
            <person name="Labrenz M."/>
            <person name="Spormann A.M."/>
            <person name="Op den Camp H."/>
            <person name="Overmann J."/>
            <person name="Amann R."/>
            <person name="Jetten M.S.M."/>
            <person name="Mascher T."/>
            <person name="Medema M.H."/>
            <person name="Devos D.P."/>
            <person name="Kaster A.-K."/>
            <person name="Ovreas L."/>
            <person name="Rohde M."/>
            <person name="Galperin M.Y."/>
            <person name="Jogler C."/>
        </authorList>
    </citation>
    <scope>NUCLEOTIDE SEQUENCE [LARGE SCALE GENOMIC DNA]</scope>
    <source>
        <strain evidence="2 3">Pan189</strain>
    </source>
</reference>
<proteinExistence type="predicted"/>
<evidence type="ECO:0000256" key="1">
    <source>
        <dbReference type="SAM" id="Phobius"/>
    </source>
</evidence>
<feature type="transmembrane region" description="Helical" evidence="1">
    <location>
        <begin position="94"/>
        <end position="117"/>
    </location>
</feature>
<keyword evidence="1" id="KW-1133">Transmembrane helix</keyword>
<sequence length="120" mass="12965">MRKEQNPKPTGPTPWVFLWDRRSPAKGSCDSIEGAAALVGDFLVLSAICLVVSGFGLALNSRWMVAAACAPPVVVPIAFGISGYGLIRYRDRRFVWPFIASTIMLAVVSAICVSLFFDSV</sequence>
<gene>
    <name evidence="2" type="ORF">Pan189_43500</name>
</gene>
<feature type="transmembrane region" description="Helical" evidence="1">
    <location>
        <begin position="35"/>
        <end position="57"/>
    </location>
</feature>
<evidence type="ECO:0000313" key="3">
    <source>
        <dbReference type="Proteomes" id="UP000317318"/>
    </source>
</evidence>